<evidence type="ECO:0000259" key="2">
    <source>
        <dbReference type="Pfam" id="PF10335"/>
    </source>
</evidence>
<name>A0A1H9RQY3_9BACI</name>
<sequence>MLNETLSQHQLNQWHDQQAYNACECAVTITERAWGRAPAPFVFFLTGSGGRKEQSVRSDQDHGIIFWGKDEEQAYFQYLGEQITHQLEKAGYPRCEGKVMSNHAAWCQSYHAWFSQIDEWLEENSWSSLRYLLIFSDARALYGAKWLLDDIKNSLFQQIAPGSNAMKRLIENTAHRQRGINAIGQILTVSNGEYQGTFNFKEQVLYPVVHAARLWAFRENLQPTSTIERLGALQGKHRNTPQIPGWFEKALELRLKYCRRDKTEGIHFINPGDFTKSETALVKKWMTDGARFMRKTEQQLLHECKKR</sequence>
<dbReference type="AlphaFoldDB" id="A0A1H9RQY3"/>
<keyword evidence="4" id="KW-1185">Reference proteome</keyword>
<dbReference type="Pfam" id="PF10335">
    <property type="entry name" value="DUF294_C"/>
    <property type="match status" value="1"/>
</dbReference>
<evidence type="ECO:0000259" key="1">
    <source>
        <dbReference type="Pfam" id="PF03445"/>
    </source>
</evidence>
<comment type="caution">
    <text evidence="3">The sequence shown here is derived from an EMBL/GenBank/DDBJ whole genome shotgun (WGS) entry which is preliminary data.</text>
</comment>
<feature type="domain" description="Protein-PII uridylyltransferase N-terminal" evidence="1">
    <location>
        <begin position="3"/>
        <end position="124"/>
    </location>
</feature>
<protein>
    <submittedName>
        <fullName evidence="3">CBS domain-containing protein</fullName>
    </submittedName>
</protein>
<dbReference type="Proteomes" id="UP000199318">
    <property type="component" value="Unassembled WGS sequence"/>
</dbReference>
<dbReference type="InterPro" id="IPR018821">
    <property type="entry name" value="DUF294_put_nucleoTrafse_sb-bd"/>
</dbReference>
<evidence type="ECO:0000313" key="4">
    <source>
        <dbReference type="Proteomes" id="UP000199318"/>
    </source>
</evidence>
<gene>
    <name evidence="3" type="ORF">SAMN05444126_10564</name>
</gene>
<dbReference type="Pfam" id="PF03445">
    <property type="entry name" value="DUF294"/>
    <property type="match status" value="1"/>
</dbReference>
<dbReference type="RefSeq" id="WP_093072226.1">
    <property type="nucleotide sequence ID" value="NZ_FOGV01000005.1"/>
</dbReference>
<dbReference type="OrthoDB" id="9810963at2"/>
<dbReference type="CDD" id="cd05401">
    <property type="entry name" value="NT_GlnE_GlnD_like"/>
    <property type="match status" value="1"/>
</dbReference>
<accession>A0A1H9RQY3</accession>
<dbReference type="STRING" id="1464123.SAMN05444126_10564"/>
<dbReference type="EMBL" id="FOGV01000005">
    <property type="protein sequence ID" value="SER75230.1"/>
    <property type="molecule type" value="Genomic_DNA"/>
</dbReference>
<dbReference type="GO" id="GO:0008773">
    <property type="term" value="F:[protein-PII] uridylyltransferase activity"/>
    <property type="evidence" value="ECO:0007669"/>
    <property type="project" value="InterPro"/>
</dbReference>
<evidence type="ECO:0000313" key="3">
    <source>
        <dbReference type="EMBL" id="SER75230.1"/>
    </source>
</evidence>
<organism evidence="3 4">
    <name type="scientific">Salisediminibacterium halotolerans</name>
    <dbReference type="NCBI Taxonomy" id="517425"/>
    <lineage>
        <taxon>Bacteria</taxon>
        <taxon>Bacillati</taxon>
        <taxon>Bacillota</taxon>
        <taxon>Bacilli</taxon>
        <taxon>Bacillales</taxon>
        <taxon>Bacillaceae</taxon>
        <taxon>Salisediminibacterium</taxon>
    </lineage>
</organism>
<proteinExistence type="predicted"/>
<dbReference type="InterPro" id="IPR005105">
    <property type="entry name" value="GlnD_Uridyltrans_N"/>
</dbReference>
<feature type="domain" description="DUF294" evidence="2">
    <location>
        <begin position="165"/>
        <end position="298"/>
    </location>
</feature>
<reference evidence="4" key="1">
    <citation type="submission" date="2016-10" db="EMBL/GenBank/DDBJ databases">
        <authorList>
            <person name="de Groot N.N."/>
        </authorList>
    </citation>
    <scope>NUCLEOTIDE SEQUENCE [LARGE SCALE GENOMIC DNA]</scope>
    <source>
        <strain evidence="4">10nlg</strain>
    </source>
</reference>